<keyword evidence="12 15" id="KW-0648">Protein biosynthesis</keyword>
<dbReference type="InterPro" id="IPR005146">
    <property type="entry name" value="B3/B4_tRNA-bd"/>
</dbReference>
<evidence type="ECO:0000256" key="6">
    <source>
        <dbReference type="ARBA" id="ARBA00022598"/>
    </source>
</evidence>
<dbReference type="PANTHER" id="PTHR10947">
    <property type="entry name" value="PHENYLALANYL-TRNA SYNTHETASE BETA CHAIN AND LEUCINE-RICH REPEAT-CONTAINING PROTEIN 47"/>
    <property type="match status" value="1"/>
</dbReference>
<dbReference type="CDD" id="cd02796">
    <property type="entry name" value="tRNA_bind_bactPheRS"/>
    <property type="match status" value="1"/>
</dbReference>
<dbReference type="NCBIfam" id="TIGR00472">
    <property type="entry name" value="pheT_bact"/>
    <property type="match status" value="1"/>
</dbReference>
<dbReference type="SUPFAM" id="SSF50249">
    <property type="entry name" value="Nucleic acid-binding proteins"/>
    <property type="match status" value="1"/>
</dbReference>
<comment type="subunit">
    <text evidence="3 15">Tetramer of two alpha and two beta subunits.</text>
</comment>
<comment type="cofactor">
    <cofactor evidence="15">
        <name>Mg(2+)</name>
        <dbReference type="ChEBI" id="CHEBI:18420"/>
    </cofactor>
    <text evidence="15">Binds 2 magnesium ions per tetramer.</text>
</comment>
<keyword evidence="7 15" id="KW-0479">Metal-binding</keyword>
<dbReference type="GO" id="GO:0000049">
    <property type="term" value="F:tRNA binding"/>
    <property type="evidence" value="ECO:0007669"/>
    <property type="project" value="UniProtKB-UniRule"/>
</dbReference>
<evidence type="ECO:0000256" key="15">
    <source>
        <dbReference type="HAMAP-Rule" id="MF_00283"/>
    </source>
</evidence>
<keyword evidence="11 16" id="KW-0694">RNA-binding</keyword>
<comment type="subcellular location">
    <subcellularLocation>
        <location evidence="1 15">Cytoplasm</location>
    </subcellularLocation>
</comment>
<organism evidence="20">
    <name type="scientific">Caldisericum exile</name>
    <dbReference type="NCBI Taxonomy" id="693075"/>
    <lineage>
        <taxon>Bacteria</taxon>
        <taxon>Pseudomonadati</taxon>
        <taxon>Caldisericota/Cryosericota group</taxon>
        <taxon>Caldisericota</taxon>
        <taxon>Caldisericia</taxon>
        <taxon>Caldisericales</taxon>
        <taxon>Caldisericaceae</taxon>
        <taxon>Caldisericum</taxon>
    </lineage>
</organism>
<dbReference type="Pfam" id="PF03147">
    <property type="entry name" value="FDX-ACB"/>
    <property type="match status" value="1"/>
</dbReference>
<proteinExistence type="inferred from homology"/>
<keyword evidence="9 15" id="KW-0067">ATP-binding</keyword>
<evidence type="ECO:0000256" key="8">
    <source>
        <dbReference type="ARBA" id="ARBA00022741"/>
    </source>
</evidence>
<evidence type="ECO:0000256" key="7">
    <source>
        <dbReference type="ARBA" id="ARBA00022723"/>
    </source>
</evidence>
<accession>A0A7C4U309</accession>
<evidence type="ECO:0000256" key="16">
    <source>
        <dbReference type="PROSITE-ProRule" id="PRU00209"/>
    </source>
</evidence>
<keyword evidence="8 15" id="KW-0547">Nucleotide-binding</keyword>
<dbReference type="EC" id="6.1.1.20" evidence="15"/>
<dbReference type="Pfam" id="PF17759">
    <property type="entry name" value="tRNA_synthFbeta"/>
    <property type="match status" value="1"/>
</dbReference>
<evidence type="ECO:0000259" key="17">
    <source>
        <dbReference type="PROSITE" id="PS50886"/>
    </source>
</evidence>
<feature type="binding site" evidence="15">
    <location>
        <position position="464"/>
    </location>
    <ligand>
        <name>Mg(2+)</name>
        <dbReference type="ChEBI" id="CHEBI:18420"/>
        <note>shared with alpha subunit</note>
    </ligand>
</feature>
<comment type="catalytic activity">
    <reaction evidence="14 15">
        <text>tRNA(Phe) + L-phenylalanine + ATP = L-phenylalanyl-tRNA(Phe) + AMP + diphosphate + H(+)</text>
        <dbReference type="Rhea" id="RHEA:19413"/>
        <dbReference type="Rhea" id="RHEA-COMP:9668"/>
        <dbReference type="Rhea" id="RHEA-COMP:9699"/>
        <dbReference type="ChEBI" id="CHEBI:15378"/>
        <dbReference type="ChEBI" id="CHEBI:30616"/>
        <dbReference type="ChEBI" id="CHEBI:33019"/>
        <dbReference type="ChEBI" id="CHEBI:58095"/>
        <dbReference type="ChEBI" id="CHEBI:78442"/>
        <dbReference type="ChEBI" id="CHEBI:78531"/>
        <dbReference type="ChEBI" id="CHEBI:456215"/>
        <dbReference type="EC" id="6.1.1.20"/>
    </reaction>
</comment>
<evidence type="ECO:0000259" key="19">
    <source>
        <dbReference type="PROSITE" id="PS51483"/>
    </source>
</evidence>
<evidence type="ECO:0000256" key="4">
    <source>
        <dbReference type="ARBA" id="ARBA00022490"/>
    </source>
</evidence>
<keyword evidence="10 15" id="KW-0460">Magnesium</keyword>
<protein>
    <recommendedName>
        <fullName evidence="15">Phenylalanine--tRNA ligase beta subunit</fullName>
        <ecNumber evidence="15">6.1.1.20</ecNumber>
    </recommendedName>
    <alternativeName>
        <fullName evidence="15">Phenylalanyl-tRNA synthetase beta subunit</fullName>
        <shortName evidence="15">PheRS</shortName>
    </alternativeName>
</protein>
<dbReference type="PANTHER" id="PTHR10947:SF0">
    <property type="entry name" value="PHENYLALANINE--TRNA LIGASE BETA SUBUNIT"/>
    <property type="match status" value="1"/>
</dbReference>
<dbReference type="SMART" id="SM00873">
    <property type="entry name" value="B3_4"/>
    <property type="match status" value="1"/>
</dbReference>
<evidence type="ECO:0000256" key="11">
    <source>
        <dbReference type="ARBA" id="ARBA00022884"/>
    </source>
</evidence>
<dbReference type="Pfam" id="PF03483">
    <property type="entry name" value="B3_4"/>
    <property type="match status" value="1"/>
</dbReference>
<evidence type="ECO:0000256" key="2">
    <source>
        <dbReference type="ARBA" id="ARBA00008653"/>
    </source>
</evidence>
<dbReference type="Pfam" id="PF01588">
    <property type="entry name" value="tRNA_bind"/>
    <property type="match status" value="1"/>
</dbReference>
<dbReference type="CDD" id="cd00769">
    <property type="entry name" value="PheRS_beta_core"/>
    <property type="match status" value="1"/>
</dbReference>
<dbReference type="InterPro" id="IPR004532">
    <property type="entry name" value="Phe-tRNA-ligase_IIc_bsu_bact"/>
</dbReference>
<dbReference type="InterPro" id="IPR041616">
    <property type="entry name" value="PheRS_beta_core"/>
</dbReference>
<dbReference type="Gene3D" id="3.30.930.10">
    <property type="entry name" value="Bira Bifunctional Protein, Domain 2"/>
    <property type="match status" value="1"/>
</dbReference>
<dbReference type="InterPro" id="IPR005147">
    <property type="entry name" value="tRNA_synthase_B5-dom"/>
</dbReference>
<feature type="binding site" evidence="15">
    <location>
        <position position="474"/>
    </location>
    <ligand>
        <name>Mg(2+)</name>
        <dbReference type="ChEBI" id="CHEBI:18420"/>
        <note>shared with alpha subunit</note>
    </ligand>
</feature>
<comment type="similarity">
    <text evidence="2 15">Belongs to the phenylalanyl-tRNA synthetase beta subunit family. Type 1 subfamily.</text>
</comment>
<dbReference type="Gene3D" id="3.30.70.380">
    <property type="entry name" value="Ferrodoxin-fold anticodon-binding domain"/>
    <property type="match status" value="1"/>
</dbReference>
<dbReference type="PROSITE" id="PS51447">
    <property type="entry name" value="FDX_ACB"/>
    <property type="match status" value="1"/>
</dbReference>
<dbReference type="SMART" id="SM00874">
    <property type="entry name" value="B5"/>
    <property type="match status" value="1"/>
</dbReference>
<dbReference type="GO" id="GO:0005524">
    <property type="term" value="F:ATP binding"/>
    <property type="evidence" value="ECO:0007669"/>
    <property type="project" value="UniProtKB-UniRule"/>
</dbReference>
<dbReference type="HAMAP" id="MF_00283">
    <property type="entry name" value="Phe_tRNA_synth_beta1"/>
    <property type="match status" value="1"/>
</dbReference>
<dbReference type="SUPFAM" id="SSF55681">
    <property type="entry name" value="Class II aaRS and biotin synthetases"/>
    <property type="match status" value="1"/>
</dbReference>
<feature type="binding site" evidence="15">
    <location>
        <position position="473"/>
    </location>
    <ligand>
        <name>Mg(2+)</name>
        <dbReference type="ChEBI" id="CHEBI:18420"/>
        <note>shared with alpha subunit</note>
    </ligand>
</feature>
<dbReference type="Pfam" id="PF03484">
    <property type="entry name" value="B5"/>
    <property type="match status" value="1"/>
</dbReference>
<dbReference type="GO" id="GO:0006432">
    <property type="term" value="P:phenylalanyl-tRNA aminoacylation"/>
    <property type="evidence" value="ECO:0007669"/>
    <property type="project" value="UniProtKB-UniRule"/>
</dbReference>
<evidence type="ECO:0000256" key="1">
    <source>
        <dbReference type="ARBA" id="ARBA00004496"/>
    </source>
</evidence>
<keyword evidence="4 15" id="KW-0963">Cytoplasm</keyword>
<dbReference type="InterPro" id="IPR045864">
    <property type="entry name" value="aa-tRNA-synth_II/BPL/LPL"/>
</dbReference>
<dbReference type="Gene3D" id="3.50.40.10">
    <property type="entry name" value="Phenylalanyl-trna Synthetase, Chain B, domain 3"/>
    <property type="match status" value="1"/>
</dbReference>
<dbReference type="GO" id="GO:0004826">
    <property type="term" value="F:phenylalanine-tRNA ligase activity"/>
    <property type="evidence" value="ECO:0007669"/>
    <property type="project" value="UniProtKB-UniRule"/>
</dbReference>
<feature type="domain" description="FDX-ACB" evidence="18">
    <location>
        <begin position="704"/>
        <end position="797"/>
    </location>
</feature>
<sequence>MVISYRLLKELLNFPYTPEELGELLTNIGIEVEKIEEVKKQFDGVFTAKVVEVSPIPHTKLYRVRVTLGEEDYTVITAANNVRKDDIVPFAKVGAILANGIKIEPKVFEGITSVGMLCSYNELGLETFELSTAEKAGILILPSDTPIGFPFQELFPVEDTYLTLSLLPDRADAFYAIGVARWIEIIMAREEGRKADFSKIKTPHFTFDAVDETPFDIEIVHKAHCEFYSGRLIKNVTIKSSSFNLRRELFKLYIKPVNNIVDITNYIAKMYGQPLHAFDFDKLKGHIIVRLAKDGEHIRTLDGIERTLDSSKNLVIADVEKPVAIAGVMGGEETAISNETKNILLESAYFNPSIISKSSRSLGLITDASMLFEKGVDREFTALASSIATEFIIKEADGIPFRERVKDYRTPKQKVMFRIEKASHLLGEKLERDEIKQYFDFEGLGYEEKDEGLFMITPPTFRQDIKIEEDVVEEIVRMRGYNDFPETPIVSILKGGRIEDEMKFNDTIREFMVDLGLNEILTSTLTSKELLSKFNMFDEKNTIRILNPLTEDMSYLRPNLFVTNIDVALRNFNFGIESLSLFEIGKVFFRQNEFKEEYHLSIFLSGVRVYKNPYGRSLPYDYFYLKGLIEELFEFLKIKDTTTKEKNLPHMHPYQTGEILLNGEPIGYAGKIHPDYIENAYFAELNLSKLFQVASFELHFVPFSIYPSVKRDIAVVVDKNMEEYKVRKAILCSNIKELKNIVLFDVYTGPPLPPDKKNLAYALEFVSEERTLTSSEVDAFITRIEKILTDTVNGILRKE</sequence>
<dbReference type="InterPro" id="IPR033714">
    <property type="entry name" value="tRNA_bind_bactPheRS"/>
</dbReference>
<dbReference type="SUPFAM" id="SSF46955">
    <property type="entry name" value="Putative DNA-binding domain"/>
    <property type="match status" value="1"/>
</dbReference>
<dbReference type="GO" id="GO:0000287">
    <property type="term" value="F:magnesium ion binding"/>
    <property type="evidence" value="ECO:0007669"/>
    <property type="project" value="UniProtKB-UniRule"/>
</dbReference>
<dbReference type="InterPro" id="IPR002547">
    <property type="entry name" value="tRNA-bd_dom"/>
</dbReference>
<keyword evidence="5 16" id="KW-0820">tRNA-binding</keyword>
<dbReference type="GO" id="GO:0009328">
    <property type="term" value="C:phenylalanine-tRNA ligase complex"/>
    <property type="evidence" value="ECO:0007669"/>
    <property type="project" value="TreeGrafter"/>
</dbReference>
<dbReference type="PROSITE" id="PS50886">
    <property type="entry name" value="TRBD"/>
    <property type="match status" value="1"/>
</dbReference>
<dbReference type="SUPFAM" id="SSF54991">
    <property type="entry name" value="Anticodon-binding domain of PheRS"/>
    <property type="match status" value="1"/>
</dbReference>
<feature type="domain" description="TRNA-binding" evidence="17">
    <location>
        <begin position="39"/>
        <end position="152"/>
    </location>
</feature>
<evidence type="ECO:0000256" key="12">
    <source>
        <dbReference type="ARBA" id="ARBA00022917"/>
    </source>
</evidence>
<evidence type="ECO:0000256" key="9">
    <source>
        <dbReference type="ARBA" id="ARBA00022840"/>
    </source>
</evidence>
<dbReference type="InterPro" id="IPR036690">
    <property type="entry name" value="Fdx_antiC-bd_sf"/>
</dbReference>
<dbReference type="SUPFAM" id="SSF56037">
    <property type="entry name" value="PheT/TilS domain"/>
    <property type="match status" value="1"/>
</dbReference>
<feature type="domain" description="B5" evidence="19">
    <location>
        <begin position="410"/>
        <end position="486"/>
    </location>
</feature>
<keyword evidence="13 15" id="KW-0030">Aminoacyl-tRNA synthetase</keyword>
<name>A0A7C4U309_9BACT</name>
<dbReference type="InterPro" id="IPR012340">
    <property type="entry name" value="NA-bd_OB-fold"/>
</dbReference>
<dbReference type="InterPro" id="IPR005121">
    <property type="entry name" value="Fdx_antiC-bd"/>
</dbReference>
<evidence type="ECO:0000259" key="18">
    <source>
        <dbReference type="PROSITE" id="PS51447"/>
    </source>
</evidence>
<evidence type="ECO:0000313" key="20">
    <source>
        <dbReference type="EMBL" id="HGW60605.1"/>
    </source>
</evidence>
<comment type="caution">
    <text evidence="20">The sequence shown here is derived from an EMBL/GenBank/DDBJ whole genome shotgun (WGS) entry which is preliminary data.</text>
</comment>
<gene>
    <name evidence="15" type="primary">pheT</name>
    <name evidence="20" type="ORF">ENV82_04170</name>
</gene>
<dbReference type="InterPro" id="IPR020825">
    <property type="entry name" value="Phe-tRNA_synthase-like_B3/B4"/>
</dbReference>
<feature type="binding site" evidence="15">
    <location>
        <position position="470"/>
    </location>
    <ligand>
        <name>Mg(2+)</name>
        <dbReference type="ChEBI" id="CHEBI:18420"/>
        <note>shared with alpha subunit</note>
    </ligand>
</feature>
<evidence type="ECO:0000256" key="13">
    <source>
        <dbReference type="ARBA" id="ARBA00023146"/>
    </source>
</evidence>
<dbReference type="InterPro" id="IPR009061">
    <property type="entry name" value="DNA-bd_dom_put_sf"/>
</dbReference>
<keyword evidence="6 15" id="KW-0436">Ligase</keyword>
<evidence type="ECO:0000256" key="5">
    <source>
        <dbReference type="ARBA" id="ARBA00022555"/>
    </source>
</evidence>
<dbReference type="Gene3D" id="2.40.50.140">
    <property type="entry name" value="Nucleic acid-binding proteins"/>
    <property type="match status" value="1"/>
</dbReference>
<dbReference type="EMBL" id="DTHV01000131">
    <property type="protein sequence ID" value="HGW60605.1"/>
    <property type="molecule type" value="Genomic_DNA"/>
</dbReference>
<evidence type="ECO:0000256" key="14">
    <source>
        <dbReference type="ARBA" id="ARBA00049255"/>
    </source>
</evidence>
<dbReference type="AlphaFoldDB" id="A0A7C4U309"/>
<evidence type="ECO:0000256" key="10">
    <source>
        <dbReference type="ARBA" id="ARBA00022842"/>
    </source>
</evidence>
<dbReference type="SMART" id="SM00896">
    <property type="entry name" value="FDX-ACB"/>
    <property type="match status" value="1"/>
</dbReference>
<dbReference type="InterPro" id="IPR045060">
    <property type="entry name" value="Phe-tRNA-ligase_IIc_bsu"/>
</dbReference>
<dbReference type="Gene3D" id="3.30.56.10">
    <property type="match status" value="2"/>
</dbReference>
<dbReference type="PROSITE" id="PS51483">
    <property type="entry name" value="B5"/>
    <property type="match status" value="1"/>
</dbReference>
<evidence type="ECO:0000256" key="3">
    <source>
        <dbReference type="ARBA" id="ARBA00011209"/>
    </source>
</evidence>
<reference evidence="20" key="1">
    <citation type="journal article" date="2020" name="mSystems">
        <title>Genome- and Community-Level Interaction Insights into Carbon Utilization and Element Cycling Functions of Hydrothermarchaeota in Hydrothermal Sediment.</title>
        <authorList>
            <person name="Zhou Z."/>
            <person name="Liu Y."/>
            <person name="Xu W."/>
            <person name="Pan J."/>
            <person name="Luo Z.H."/>
            <person name="Li M."/>
        </authorList>
    </citation>
    <scope>NUCLEOTIDE SEQUENCE [LARGE SCALE GENOMIC DNA]</scope>
    <source>
        <strain evidence="20">SpSt-794</strain>
    </source>
</reference>